<proteinExistence type="inferred from homology"/>
<dbReference type="Pfam" id="PF00672">
    <property type="entry name" value="HAMP"/>
    <property type="match status" value="1"/>
</dbReference>
<evidence type="ECO:0000313" key="14">
    <source>
        <dbReference type="Proteomes" id="UP000439994"/>
    </source>
</evidence>
<keyword evidence="2" id="KW-1003">Cell membrane</keyword>
<dbReference type="FunFam" id="1.10.287.950:FF:000001">
    <property type="entry name" value="Methyl-accepting chemotaxis sensory transducer"/>
    <property type="match status" value="1"/>
</dbReference>
<keyword evidence="5 10" id="KW-1133">Transmembrane helix</keyword>
<accession>A0A6N8FBL5</accession>
<dbReference type="SMART" id="SM00304">
    <property type="entry name" value="HAMP"/>
    <property type="match status" value="2"/>
</dbReference>
<dbReference type="PANTHER" id="PTHR32089">
    <property type="entry name" value="METHYL-ACCEPTING CHEMOTAXIS PROTEIN MCPB"/>
    <property type="match status" value="1"/>
</dbReference>
<dbReference type="GO" id="GO:0004888">
    <property type="term" value="F:transmembrane signaling receptor activity"/>
    <property type="evidence" value="ECO:0007669"/>
    <property type="project" value="InterPro"/>
</dbReference>
<dbReference type="InterPro" id="IPR003660">
    <property type="entry name" value="HAMP_dom"/>
</dbReference>
<feature type="domain" description="Methyl-accepting transducer" evidence="11">
    <location>
        <begin position="394"/>
        <end position="630"/>
    </location>
</feature>
<dbReference type="GO" id="GO:0006935">
    <property type="term" value="P:chemotaxis"/>
    <property type="evidence" value="ECO:0007669"/>
    <property type="project" value="UniProtKB-KW"/>
</dbReference>
<evidence type="ECO:0000256" key="9">
    <source>
        <dbReference type="PROSITE-ProRule" id="PRU00284"/>
    </source>
</evidence>
<evidence type="ECO:0000256" key="1">
    <source>
        <dbReference type="ARBA" id="ARBA00004651"/>
    </source>
</evidence>
<keyword evidence="14" id="KW-1185">Reference proteome</keyword>
<dbReference type="AlphaFoldDB" id="A0A6N8FBL5"/>
<gene>
    <name evidence="13" type="ORF">GNP35_10760</name>
</gene>
<dbReference type="SUPFAM" id="SSF58104">
    <property type="entry name" value="Methyl-accepting chemotaxis protein (MCP) signaling domain"/>
    <property type="match status" value="1"/>
</dbReference>
<keyword evidence="3" id="KW-0145">Chemotaxis</keyword>
<dbReference type="InterPro" id="IPR004089">
    <property type="entry name" value="MCPsignal_dom"/>
</dbReference>
<feature type="domain" description="HAMP" evidence="12">
    <location>
        <begin position="335"/>
        <end position="389"/>
    </location>
</feature>
<evidence type="ECO:0000256" key="4">
    <source>
        <dbReference type="ARBA" id="ARBA00022692"/>
    </source>
</evidence>
<dbReference type="EMBL" id="WOCD01000005">
    <property type="protein sequence ID" value="MUH72919.1"/>
    <property type="molecule type" value="Genomic_DNA"/>
</dbReference>
<feature type="transmembrane region" description="Helical" evidence="10">
    <location>
        <begin position="12"/>
        <end position="33"/>
    </location>
</feature>
<evidence type="ECO:0000256" key="5">
    <source>
        <dbReference type="ARBA" id="ARBA00022989"/>
    </source>
</evidence>
<dbReference type="Proteomes" id="UP000439994">
    <property type="component" value="Unassembled WGS sequence"/>
</dbReference>
<dbReference type="Gene3D" id="3.30.450.20">
    <property type="entry name" value="PAS domain"/>
    <property type="match status" value="2"/>
</dbReference>
<comment type="similarity">
    <text evidence="8">Belongs to the methyl-accepting chemotaxis (MCP) protein family.</text>
</comment>
<dbReference type="OrthoDB" id="5800769at2"/>
<organism evidence="13 14">
    <name type="scientific">Psychrosphaera haliotis</name>
    <dbReference type="NCBI Taxonomy" id="555083"/>
    <lineage>
        <taxon>Bacteria</taxon>
        <taxon>Pseudomonadati</taxon>
        <taxon>Pseudomonadota</taxon>
        <taxon>Gammaproteobacteria</taxon>
        <taxon>Alteromonadales</taxon>
        <taxon>Pseudoalteromonadaceae</taxon>
        <taxon>Psychrosphaera</taxon>
    </lineage>
</organism>
<evidence type="ECO:0000313" key="13">
    <source>
        <dbReference type="EMBL" id="MUH72919.1"/>
    </source>
</evidence>
<reference evidence="13 14" key="1">
    <citation type="submission" date="2019-11" db="EMBL/GenBank/DDBJ databases">
        <title>P. haliotis isolates from Z. marina roots.</title>
        <authorList>
            <person name="Cohen M."/>
            <person name="Jospin G."/>
            <person name="Eisen J.A."/>
            <person name="Coil D.A."/>
        </authorList>
    </citation>
    <scope>NUCLEOTIDE SEQUENCE [LARGE SCALE GENOMIC DNA]</scope>
    <source>
        <strain evidence="13 14">UCD-MCMsp1aY</strain>
    </source>
</reference>
<dbReference type="Pfam" id="PF02743">
    <property type="entry name" value="dCache_1"/>
    <property type="match status" value="1"/>
</dbReference>
<dbReference type="InterPro" id="IPR033479">
    <property type="entry name" value="dCache_1"/>
</dbReference>
<dbReference type="GO" id="GO:0005886">
    <property type="term" value="C:plasma membrane"/>
    <property type="evidence" value="ECO:0007669"/>
    <property type="project" value="UniProtKB-SubCell"/>
</dbReference>
<evidence type="ECO:0000256" key="10">
    <source>
        <dbReference type="SAM" id="Phobius"/>
    </source>
</evidence>
<dbReference type="Pfam" id="PF00015">
    <property type="entry name" value="MCPsignal"/>
    <property type="match status" value="1"/>
</dbReference>
<keyword evidence="7 9" id="KW-0807">Transducer</keyword>
<evidence type="ECO:0000256" key="6">
    <source>
        <dbReference type="ARBA" id="ARBA00023136"/>
    </source>
</evidence>
<dbReference type="PROSITE" id="PS50111">
    <property type="entry name" value="CHEMOTAXIS_TRANSDUC_2"/>
    <property type="match status" value="1"/>
</dbReference>
<sequence length="666" mass="73545">MRFINQSIARQLVFWTVLPLFILSIIVGTNHVFSVKEDTVKRVESGIGNIVESNAMEIKSFFEAKGQVIHSVFASPQVLDWFSNYNDRGGDLSSDEEHREITRYFKYFSDQDPTIKSIFFGSGNTFEYFDLEGRHNDLNYYTSKRPWWGEAQQKGSLYVSDPAIDANDGSISATVKTPLYDSKRKLIGIAGMDILVTTIGEELLSKIKYEGEGFAFLVTDEGKLVYFPSFSEDFPPGSLIQDVDDNFRSAEGFGDFSKLVTKRSKGKSSVTWNNTPHTVLYTSIESDYPKMRWRLGFVVPDTVIDEPVNDAIAKNTAWVVITMLVVCALVYAATKPIIKPIKNLVSAMKDISRGDGDLTKRIDDSRHDEIGTLAAEFNGFISKIQLLVKESIEISHHVHDRSAQVEETSTEIIRLVDKEKSEIVQVASASEELAYTSEQMAKNTSQAMTHAALAEEQVVNGAKVVNSAITDITALSKNVLGAADVVRNLRQDSENVGEVLDVIRTIAEQTNLLALNAAIEAARAGEQGRGFAVVADEVRTLASRTQESTANIQNIIEGLRSSASQAESVMEESRDYAQRSISQTQKIEETLREITTAIHEIQQQTESISQASTEQTATAHSVSKNVGHLKSLADDSVTETQGATDSINAMIVAADQLSRVMGQFKV</sequence>
<dbReference type="PANTHER" id="PTHR32089:SF119">
    <property type="entry name" value="METHYL-ACCEPTING CHEMOTAXIS PROTEIN CTPL"/>
    <property type="match status" value="1"/>
</dbReference>
<evidence type="ECO:0000256" key="7">
    <source>
        <dbReference type="ARBA" id="ARBA00023224"/>
    </source>
</evidence>
<dbReference type="CDD" id="cd11386">
    <property type="entry name" value="MCP_signal"/>
    <property type="match status" value="1"/>
</dbReference>
<dbReference type="CDD" id="cd18773">
    <property type="entry name" value="PDC1_HK_sensor"/>
    <property type="match status" value="1"/>
</dbReference>
<dbReference type="InterPro" id="IPR029151">
    <property type="entry name" value="Sensor-like_sf"/>
</dbReference>
<dbReference type="PROSITE" id="PS50885">
    <property type="entry name" value="HAMP"/>
    <property type="match status" value="1"/>
</dbReference>
<protein>
    <submittedName>
        <fullName evidence="13">HAMP domain-containing protein</fullName>
    </submittedName>
</protein>
<dbReference type="SUPFAM" id="SSF103190">
    <property type="entry name" value="Sensory domain-like"/>
    <property type="match status" value="1"/>
</dbReference>
<dbReference type="RefSeq" id="WP_155696123.1">
    <property type="nucleotide sequence ID" value="NZ_WOCD01000005.1"/>
</dbReference>
<evidence type="ECO:0000256" key="8">
    <source>
        <dbReference type="ARBA" id="ARBA00029447"/>
    </source>
</evidence>
<evidence type="ECO:0000259" key="11">
    <source>
        <dbReference type="PROSITE" id="PS50111"/>
    </source>
</evidence>
<dbReference type="CDD" id="cd06225">
    <property type="entry name" value="HAMP"/>
    <property type="match status" value="1"/>
</dbReference>
<evidence type="ECO:0000259" key="12">
    <source>
        <dbReference type="PROSITE" id="PS50885"/>
    </source>
</evidence>
<comment type="caution">
    <text evidence="13">The sequence shown here is derived from an EMBL/GenBank/DDBJ whole genome shotgun (WGS) entry which is preliminary data.</text>
</comment>
<keyword evidence="6 10" id="KW-0472">Membrane</keyword>
<evidence type="ECO:0000256" key="3">
    <source>
        <dbReference type="ARBA" id="ARBA00022500"/>
    </source>
</evidence>
<comment type="subcellular location">
    <subcellularLocation>
        <location evidence="1">Cell membrane</location>
        <topology evidence="1">Multi-pass membrane protein</topology>
    </subcellularLocation>
</comment>
<dbReference type="SMART" id="SM00283">
    <property type="entry name" value="MA"/>
    <property type="match status" value="1"/>
</dbReference>
<dbReference type="GO" id="GO:0007165">
    <property type="term" value="P:signal transduction"/>
    <property type="evidence" value="ECO:0007669"/>
    <property type="project" value="UniProtKB-KW"/>
</dbReference>
<evidence type="ECO:0000256" key="2">
    <source>
        <dbReference type="ARBA" id="ARBA00022475"/>
    </source>
</evidence>
<dbReference type="PRINTS" id="PR00260">
    <property type="entry name" value="CHEMTRNSDUCR"/>
</dbReference>
<dbReference type="Gene3D" id="1.10.287.950">
    <property type="entry name" value="Methyl-accepting chemotaxis protein"/>
    <property type="match status" value="1"/>
</dbReference>
<name>A0A6N8FBL5_9GAMM</name>
<keyword evidence="4 10" id="KW-0812">Transmembrane</keyword>
<dbReference type="InterPro" id="IPR004090">
    <property type="entry name" value="Chemotax_Me-accpt_rcpt"/>
</dbReference>